<sequence>MSLIKFRTLRIRKLLHIIKSKPVETSFVISLILATLLPLRCPTCRGYDYLNLKEIKDDLQMCLVTRRPPDFKLCPMLSPELAPFKHVNVKLNATFLKEMPEKLEIQSGGRWFPKHCSSWQRVAIIVPYRNREMHLKIFLQNMHPFLQAQKLDYGIFIIEQSDKHDFNRGKLLNIGYVEASKEPDFCCFIFHDVDLLPESPQHIYGCSEEPRHMCSALDIFRYVLPYPELFGGVTAFTKEQFTTVNGYSNEYFGWGAEDDDLYDRLNVKQLKVRRWAPEISRYKMLFHSKEVPNPDRFNLLKKGKQRIDTDGLSSLHYKILKTELLPLYTRILVDVKPE</sequence>
<comment type="pathway">
    <text evidence="2 11">Protein modification; protein glycosylation.</text>
</comment>
<keyword evidence="5 11" id="KW-0808">Transferase</keyword>
<reference evidence="14 15" key="1">
    <citation type="submission" date="2013-11" db="EMBL/GenBank/DDBJ databases">
        <title>Genome sequencing of Stegodyphus mimosarum.</title>
        <authorList>
            <person name="Bechsgaard J."/>
        </authorList>
    </citation>
    <scope>NUCLEOTIDE SEQUENCE [LARGE SCALE GENOMIC DNA]</scope>
</reference>
<keyword evidence="15" id="KW-1185">Reference proteome</keyword>
<dbReference type="UniPathway" id="UPA00378"/>
<dbReference type="Pfam" id="PF02709">
    <property type="entry name" value="Glyco_transf_7C"/>
    <property type="match status" value="1"/>
</dbReference>
<name>A0A087UFY7_STEMI</name>
<feature type="domain" description="Galactosyltransferase N-terminal" evidence="13">
    <location>
        <begin position="74"/>
        <end position="207"/>
    </location>
</feature>
<dbReference type="STRING" id="407821.A0A087UFY7"/>
<evidence type="ECO:0000259" key="13">
    <source>
        <dbReference type="Pfam" id="PF13733"/>
    </source>
</evidence>
<evidence type="ECO:0000313" key="15">
    <source>
        <dbReference type="Proteomes" id="UP000054359"/>
    </source>
</evidence>
<dbReference type="EMBL" id="KK119640">
    <property type="protein sequence ID" value="KFM76276.1"/>
    <property type="molecule type" value="Genomic_DNA"/>
</dbReference>
<dbReference type="InterPro" id="IPR003859">
    <property type="entry name" value="Galactosyl_T"/>
</dbReference>
<keyword evidence="7 11" id="KW-0735">Signal-anchor</keyword>
<keyword evidence="4 11" id="KW-0328">Glycosyltransferase</keyword>
<protein>
    <recommendedName>
        <fullName evidence="11">Beta-1,4-N-acetylgalactosaminyltransferase</fullName>
        <ecNumber evidence="11">2.4.1.-</ecNumber>
    </recommendedName>
    <alternativeName>
        <fullName evidence="11">Beta-4-GalNAcT</fullName>
    </alternativeName>
</protein>
<feature type="non-terminal residue" evidence="14">
    <location>
        <position position="338"/>
    </location>
</feature>
<dbReference type="OMA" id="FASHYDY"/>
<dbReference type="InterPro" id="IPR027995">
    <property type="entry name" value="Galactosyl_T_N"/>
</dbReference>
<evidence type="ECO:0000256" key="1">
    <source>
        <dbReference type="ARBA" id="ARBA00004606"/>
    </source>
</evidence>
<keyword evidence="6" id="KW-0812">Transmembrane</keyword>
<evidence type="ECO:0000256" key="5">
    <source>
        <dbReference type="ARBA" id="ARBA00022679"/>
    </source>
</evidence>
<keyword evidence="10 11" id="KW-0325">Glycoprotein</keyword>
<organism evidence="14 15">
    <name type="scientific">Stegodyphus mimosarum</name>
    <name type="common">African social velvet spider</name>
    <dbReference type="NCBI Taxonomy" id="407821"/>
    <lineage>
        <taxon>Eukaryota</taxon>
        <taxon>Metazoa</taxon>
        <taxon>Ecdysozoa</taxon>
        <taxon>Arthropoda</taxon>
        <taxon>Chelicerata</taxon>
        <taxon>Arachnida</taxon>
        <taxon>Araneae</taxon>
        <taxon>Araneomorphae</taxon>
        <taxon>Entelegynae</taxon>
        <taxon>Eresoidea</taxon>
        <taxon>Eresidae</taxon>
        <taxon>Stegodyphus</taxon>
    </lineage>
</organism>
<evidence type="ECO:0000313" key="14">
    <source>
        <dbReference type="EMBL" id="KFM76276.1"/>
    </source>
</evidence>
<dbReference type="GO" id="GO:0008378">
    <property type="term" value="F:galactosyltransferase activity"/>
    <property type="evidence" value="ECO:0007669"/>
    <property type="project" value="TreeGrafter"/>
</dbReference>
<dbReference type="Proteomes" id="UP000054359">
    <property type="component" value="Unassembled WGS sequence"/>
</dbReference>
<dbReference type="CDD" id="cd00899">
    <property type="entry name" value="b4GalT"/>
    <property type="match status" value="1"/>
</dbReference>
<dbReference type="PANTHER" id="PTHR19300">
    <property type="entry name" value="BETA-1,4-GALACTOSYLTRANSFERASE"/>
    <property type="match status" value="1"/>
</dbReference>
<evidence type="ECO:0000256" key="2">
    <source>
        <dbReference type="ARBA" id="ARBA00004922"/>
    </source>
</evidence>
<evidence type="ECO:0000256" key="3">
    <source>
        <dbReference type="ARBA" id="ARBA00005735"/>
    </source>
</evidence>
<comment type="function">
    <text evidence="11">Catalyzes the transfer of galactose onto proteins or lipids.</text>
</comment>
<comment type="subcellular location">
    <subcellularLocation>
        <location evidence="1 11">Membrane</location>
        <topology evidence="1 11">Single-pass type II membrane protein</topology>
    </subcellularLocation>
</comment>
<dbReference type="InterPro" id="IPR029044">
    <property type="entry name" value="Nucleotide-diphossugar_trans"/>
</dbReference>
<accession>A0A087UFY7</accession>
<keyword evidence="8" id="KW-1133">Transmembrane helix</keyword>
<keyword evidence="11" id="KW-0479">Metal-binding</keyword>
<evidence type="ECO:0000256" key="11">
    <source>
        <dbReference type="RuleBase" id="RU368121"/>
    </source>
</evidence>
<dbReference type="AlphaFoldDB" id="A0A087UFY7"/>
<dbReference type="EC" id="2.4.1.-" evidence="11"/>
<evidence type="ECO:0000256" key="9">
    <source>
        <dbReference type="ARBA" id="ARBA00023136"/>
    </source>
</evidence>
<dbReference type="GO" id="GO:0006688">
    <property type="term" value="P:glycosphingolipid biosynthetic process"/>
    <property type="evidence" value="ECO:0007669"/>
    <property type="project" value="TreeGrafter"/>
</dbReference>
<dbReference type="Gene3D" id="3.90.550.10">
    <property type="entry name" value="Spore Coat Polysaccharide Biosynthesis Protein SpsA, Chain A"/>
    <property type="match status" value="1"/>
</dbReference>
<dbReference type="GO" id="GO:0033842">
    <property type="term" value="F:N-acetyl-beta-glucosaminyl-derivative 4-beta-N-acetylgalactosaminyltransferase activity"/>
    <property type="evidence" value="ECO:0007669"/>
    <property type="project" value="TreeGrafter"/>
</dbReference>
<evidence type="ECO:0000256" key="7">
    <source>
        <dbReference type="ARBA" id="ARBA00022968"/>
    </source>
</evidence>
<evidence type="ECO:0000259" key="12">
    <source>
        <dbReference type="Pfam" id="PF02709"/>
    </source>
</evidence>
<dbReference type="Pfam" id="PF13733">
    <property type="entry name" value="Glyco_transf_7N"/>
    <property type="match status" value="1"/>
</dbReference>
<dbReference type="GO" id="GO:0005794">
    <property type="term" value="C:Golgi apparatus"/>
    <property type="evidence" value="ECO:0007669"/>
    <property type="project" value="TreeGrafter"/>
</dbReference>
<feature type="domain" description="Galactosyltransferase C-terminal" evidence="12">
    <location>
        <begin position="211"/>
        <end position="287"/>
    </location>
</feature>
<gene>
    <name evidence="14" type="ORF">X975_04807</name>
</gene>
<dbReference type="SUPFAM" id="SSF53448">
    <property type="entry name" value="Nucleotide-diphospho-sugar transferases"/>
    <property type="match status" value="1"/>
</dbReference>
<comment type="cofactor">
    <cofactor evidence="11">
        <name>Mn(2+)</name>
        <dbReference type="ChEBI" id="CHEBI:29035"/>
    </cofactor>
</comment>
<dbReference type="GO" id="GO:0005975">
    <property type="term" value="P:carbohydrate metabolic process"/>
    <property type="evidence" value="ECO:0007669"/>
    <property type="project" value="InterPro"/>
</dbReference>
<comment type="similarity">
    <text evidence="3 11">Belongs to the glycosyltransferase 7 family.</text>
</comment>
<keyword evidence="9" id="KW-0472">Membrane</keyword>
<evidence type="ECO:0000256" key="8">
    <source>
        <dbReference type="ARBA" id="ARBA00022989"/>
    </source>
</evidence>
<evidence type="ECO:0000256" key="4">
    <source>
        <dbReference type="ARBA" id="ARBA00022676"/>
    </source>
</evidence>
<dbReference type="PANTHER" id="PTHR19300:SF57">
    <property type="entry name" value="BETA-1,4-N-ACETYLGALACTOSAMINYLTRANSFERASE"/>
    <property type="match status" value="1"/>
</dbReference>
<dbReference type="GO" id="GO:0046872">
    <property type="term" value="F:metal ion binding"/>
    <property type="evidence" value="ECO:0007669"/>
    <property type="project" value="UniProtKB-UniRule"/>
</dbReference>
<dbReference type="GO" id="GO:0016020">
    <property type="term" value="C:membrane"/>
    <property type="evidence" value="ECO:0007669"/>
    <property type="project" value="UniProtKB-SubCell"/>
</dbReference>
<dbReference type="InterPro" id="IPR027791">
    <property type="entry name" value="Galactosyl_T_C"/>
</dbReference>
<dbReference type="OrthoDB" id="10038994at2759"/>
<proteinExistence type="inferred from homology"/>
<keyword evidence="11" id="KW-0464">Manganese</keyword>
<evidence type="ECO:0000256" key="10">
    <source>
        <dbReference type="ARBA" id="ARBA00023180"/>
    </source>
</evidence>
<evidence type="ECO:0000256" key="6">
    <source>
        <dbReference type="ARBA" id="ARBA00022692"/>
    </source>
</evidence>
<dbReference type="PRINTS" id="PR02050">
    <property type="entry name" value="B14GALTRFASE"/>
</dbReference>